<dbReference type="AlphaFoldDB" id="A0A8J7C5G1"/>
<reference evidence="1" key="1">
    <citation type="submission" date="2020-09" db="EMBL/GenBank/DDBJ databases">
        <title>Iningainema tapete sp. nov. (Scytonemataceae, Cyanobacteria) from greenhouses in central Florida (USA) produces two types of nodularin with biosynthetic potential for microcystin-LR and anabaenopeptins.</title>
        <authorList>
            <person name="Berthold D.E."/>
            <person name="Lefler F.W."/>
            <person name="Huang I.-S."/>
            <person name="Abdulla H."/>
            <person name="Zimba P.V."/>
            <person name="Laughinghouse H.D. IV."/>
        </authorList>
    </citation>
    <scope>NUCLEOTIDE SEQUENCE</scope>
    <source>
        <strain evidence="1">BLCCT55</strain>
    </source>
</reference>
<name>A0A8J7C5G1_9CYAN</name>
<evidence type="ECO:0000313" key="1">
    <source>
        <dbReference type="EMBL" id="MBD2773099.1"/>
    </source>
</evidence>
<comment type="caution">
    <text evidence="1">The sequence shown here is derived from an EMBL/GenBank/DDBJ whole genome shotgun (WGS) entry which is preliminary data.</text>
</comment>
<dbReference type="Proteomes" id="UP000629098">
    <property type="component" value="Unassembled WGS sequence"/>
</dbReference>
<accession>A0A8J7C5G1</accession>
<organism evidence="1 2">
    <name type="scientific">Iningainema tapete BLCC-T55</name>
    <dbReference type="NCBI Taxonomy" id="2748662"/>
    <lineage>
        <taxon>Bacteria</taxon>
        <taxon>Bacillati</taxon>
        <taxon>Cyanobacteriota</taxon>
        <taxon>Cyanophyceae</taxon>
        <taxon>Nostocales</taxon>
        <taxon>Scytonemataceae</taxon>
        <taxon>Iningainema tapete</taxon>
    </lineage>
</organism>
<dbReference type="RefSeq" id="WP_190828642.1">
    <property type="nucleotide sequence ID" value="NZ_CAWPPI010000049.1"/>
</dbReference>
<proteinExistence type="predicted"/>
<protein>
    <submittedName>
        <fullName evidence="1">Uncharacterized protein</fullName>
    </submittedName>
</protein>
<sequence length="89" mass="11566">MALENIPPHKLDSEHYRQMLVRDGERRFREWHGEFLRYQREFLNDQHRRIRELENLRKNIYADHKRRSQESRDEYLRYYYKYLAEMRRY</sequence>
<gene>
    <name evidence="1" type="ORF">ICL16_13750</name>
</gene>
<evidence type="ECO:0000313" key="2">
    <source>
        <dbReference type="Proteomes" id="UP000629098"/>
    </source>
</evidence>
<keyword evidence="2" id="KW-1185">Reference proteome</keyword>
<dbReference type="EMBL" id="JACXAE010000049">
    <property type="protein sequence ID" value="MBD2773099.1"/>
    <property type="molecule type" value="Genomic_DNA"/>
</dbReference>